<dbReference type="InterPro" id="IPR020084">
    <property type="entry name" value="NUDIX_hydrolase_CS"/>
</dbReference>
<dbReference type="PROSITE" id="PS51462">
    <property type="entry name" value="NUDIX"/>
    <property type="match status" value="1"/>
</dbReference>
<accession>A0A7G3UA52</accession>
<dbReference type="AlphaFoldDB" id="A0A7G3UA52"/>
<dbReference type="InterPro" id="IPR020476">
    <property type="entry name" value="Nudix_hydrolase"/>
</dbReference>
<dbReference type="PRINTS" id="PR00502">
    <property type="entry name" value="NUDIXFAMILY"/>
</dbReference>
<dbReference type="InterPro" id="IPR015797">
    <property type="entry name" value="NUDIX_hydrolase-like_dom_sf"/>
</dbReference>
<name>A0A7G3UA52_STRT9</name>
<reference evidence="5 6" key="1">
    <citation type="journal article" date="2012" name="J. Bacteriol.">
        <title>Draft genome of Streptomyces tsukubaensis NRRL 18488, the producer of the clinically important immunosuppressant tacrolimus (FK506).</title>
        <authorList>
            <person name="Barreiro C."/>
            <person name="Prieto C."/>
            <person name="Sola-Landa A."/>
            <person name="Solera E."/>
            <person name="Martinez-Castro M."/>
            <person name="Perez-Redondo R."/>
            <person name="Garcia-Estrada C."/>
            <person name="Aparicio J.F."/>
            <person name="Fernandez-Martinez L.T."/>
            <person name="Santos-Aberturas J."/>
            <person name="Salehi-Najafabadi Z."/>
            <person name="Rodriguez-Garcia A."/>
            <person name="Tauch A."/>
            <person name="Martin J.F."/>
        </authorList>
    </citation>
    <scope>NUCLEOTIDE SEQUENCE [LARGE SCALE GENOMIC DNA]</scope>
    <source>
        <strain evidence="6">DSM 42081 / NBRC 108919 / NRRL 18488 / 9993</strain>
    </source>
</reference>
<dbReference type="EMBL" id="CP029159">
    <property type="protein sequence ID" value="QKM65922.1"/>
    <property type="molecule type" value="Genomic_DNA"/>
</dbReference>
<feature type="domain" description="Nudix hydrolase" evidence="4">
    <location>
        <begin position="120"/>
        <end position="258"/>
    </location>
</feature>
<dbReference type="Gene3D" id="3.90.79.10">
    <property type="entry name" value="Nucleoside Triphosphate Pyrophosphohydrolase"/>
    <property type="match status" value="1"/>
</dbReference>
<comment type="similarity">
    <text evidence="1 3">Belongs to the Nudix hydrolase family.</text>
</comment>
<dbReference type="GO" id="GO:0016787">
    <property type="term" value="F:hydrolase activity"/>
    <property type="evidence" value="ECO:0007669"/>
    <property type="project" value="UniProtKB-KW"/>
</dbReference>
<proteinExistence type="inferred from homology"/>
<evidence type="ECO:0000313" key="5">
    <source>
        <dbReference type="EMBL" id="QKM65922.1"/>
    </source>
</evidence>
<dbReference type="PROSITE" id="PS00893">
    <property type="entry name" value="NUDIX_BOX"/>
    <property type="match status" value="1"/>
</dbReference>
<sequence length="279" mass="29967">MPCLSRERLWDKVVSRVCGVPDLRPGPPEAAGPAGGTRLCGRAVGRAGIGDRGSGFGVRWRNRFAGGIGFAGGIEYRGGIGCVGGIRFFCPKKPWPIARLADHHGTVTDTATDHAGTIRPRIRVAAYVIRQRAEPGLLVFDHLGMPEAGIQVPAGGVRPGESLEDAVLREVFEETGLRSVVVRQIATENRAHPGTGQPRRTTYFYLRVPADTPDTWVHQVRGDGEDSGLAFGCRFLPLPLERPLADAQDTWLGCIDRRWTTPAGGRHGAVPRGRATASG</sequence>
<evidence type="ECO:0000313" key="6">
    <source>
        <dbReference type="Proteomes" id="UP000005940"/>
    </source>
</evidence>
<evidence type="ECO:0000256" key="2">
    <source>
        <dbReference type="ARBA" id="ARBA00022801"/>
    </source>
</evidence>
<dbReference type="Proteomes" id="UP000005940">
    <property type="component" value="Chromosome"/>
</dbReference>
<dbReference type="Pfam" id="PF00293">
    <property type="entry name" value="NUDIX"/>
    <property type="match status" value="1"/>
</dbReference>
<dbReference type="CDD" id="cd04663">
    <property type="entry name" value="NUDIX_Hydrolase"/>
    <property type="match status" value="1"/>
</dbReference>
<keyword evidence="6" id="KW-1185">Reference proteome</keyword>
<dbReference type="InterPro" id="IPR000086">
    <property type="entry name" value="NUDIX_hydrolase_dom"/>
</dbReference>
<evidence type="ECO:0000256" key="1">
    <source>
        <dbReference type="ARBA" id="ARBA00005582"/>
    </source>
</evidence>
<protein>
    <submittedName>
        <fullName evidence="5">NUDIX domain-containing protein</fullName>
    </submittedName>
</protein>
<organism evidence="5 6">
    <name type="scientific">Streptomyces tsukubensis (strain DSM 42081 / NBRC 108919 / NRRL 18488 / 9993)</name>
    <dbReference type="NCBI Taxonomy" id="1114943"/>
    <lineage>
        <taxon>Bacteria</taxon>
        <taxon>Bacillati</taxon>
        <taxon>Actinomycetota</taxon>
        <taxon>Actinomycetes</taxon>
        <taxon>Kitasatosporales</taxon>
        <taxon>Streptomycetaceae</taxon>
        <taxon>Streptomyces</taxon>
    </lineage>
</organism>
<gene>
    <name evidence="5" type="ORF">STSU_000875</name>
</gene>
<keyword evidence="2 3" id="KW-0378">Hydrolase</keyword>
<evidence type="ECO:0000259" key="4">
    <source>
        <dbReference type="PROSITE" id="PS51462"/>
    </source>
</evidence>
<dbReference type="SUPFAM" id="SSF55811">
    <property type="entry name" value="Nudix"/>
    <property type="match status" value="1"/>
</dbReference>
<evidence type="ECO:0000256" key="3">
    <source>
        <dbReference type="RuleBase" id="RU003476"/>
    </source>
</evidence>